<keyword evidence="11" id="KW-1185">Reference proteome</keyword>
<feature type="region of interest" description="Disordered" evidence="7">
    <location>
        <begin position="548"/>
        <end position="567"/>
    </location>
</feature>
<dbReference type="GeneTree" id="ENSGT00940000154687"/>
<dbReference type="Gene3D" id="3.30.460.10">
    <property type="entry name" value="Beta Polymerase, domain 2"/>
    <property type="match status" value="1"/>
</dbReference>
<feature type="domain" description="DRBM" evidence="8">
    <location>
        <begin position="461"/>
        <end position="527"/>
    </location>
</feature>
<protein>
    <submittedName>
        <fullName evidence="10">Interleukin enhancer binding factor 3a</fullName>
    </submittedName>
</protein>
<dbReference type="Ensembl" id="ENSEBUT00000012934.1">
    <property type="protein sequence ID" value="ENSEBUP00000012358.1"/>
    <property type="gene ID" value="ENSEBUG00000007872.1"/>
</dbReference>
<evidence type="ECO:0000256" key="1">
    <source>
        <dbReference type="ARBA" id="ARBA00004496"/>
    </source>
</evidence>
<dbReference type="InterPro" id="IPR049402">
    <property type="entry name" value="DZF_dom_C"/>
</dbReference>
<dbReference type="FunFam" id="3.30.160.20:FF:000008">
    <property type="entry name" value="interleukin enhancer-binding factor 3 isoform X2"/>
    <property type="match status" value="1"/>
</dbReference>
<dbReference type="InterPro" id="IPR043519">
    <property type="entry name" value="NT_sf"/>
</dbReference>
<keyword evidence="5" id="KW-0238">DNA-binding</keyword>
<dbReference type="FunFam" id="1.10.1410.40:FF:000001">
    <property type="entry name" value="interleukin enhancer-binding factor 3 isoform X1"/>
    <property type="match status" value="1"/>
</dbReference>
<accession>A0A8C4QA92</accession>
<dbReference type="SUPFAM" id="SSF54768">
    <property type="entry name" value="dsRNA-binding domain-like"/>
    <property type="match status" value="2"/>
</dbReference>
<feature type="domain" description="DZF" evidence="9">
    <location>
        <begin position="82"/>
        <end position="436"/>
    </location>
</feature>
<evidence type="ECO:0000256" key="2">
    <source>
        <dbReference type="ARBA" id="ARBA00022490"/>
    </source>
</evidence>
<dbReference type="GO" id="GO:0071011">
    <property type="term" value="C:precatalytic spliceosome"/>
    <property type="evidence" value="ECO:0007669"/>
    <property type="project" value="TreeGrafter"/>
</dbReference>
<evidence type="ECO:0000259" key="8">
    <source>
        <dbReference type="PROSITE" id="PS50137"/>
    </source>
</evidence>
<name>A0A8C4QA92_EPTBU</name>
<evidence type="ECO:0000256" key="3">
    <source>
        <dbReference type="ARBA" id="ARBA00022737"/>
    </source>
</evidence>
<evidence type="ECO:0000256" key="4">
    <source>
        <dbReference type="ARBA" id="ARBA00022884"/>
    </source>
</evidence>
<keyword evidence="2" id="KW-0963">Cytoplasm</keyword>
<reference evidence="10" key="2">
    <citation type="submission" date="2025-09" db="UniProtKB">
        <authorList>
            <consortium name="Ensembl"/>
        </authorList>
    </citation>
    <scope>IDENTIFICATION</scope>
</reference>
<evidence type="ECO:0000256" key="5">
    <source>
        <dbReference type="ARBA" id="ARBA00023125"/>
    </source>
</evidence>
<dbReference type="AlphaFoldDB" id="A0A8C4QA92"/>
<evidence type="ECO:0000256" key="6">
    <source>
        <dbReference type="PROSITE-ProRule" id="PRU00266"/>
    </source>
</evidence>
<dbReference type="Pfam" id="PF20965">
    <property type="entry name" value="DZF_C"/>
    <property type="match status" value="1"/>
</dbReference>
<dbReference type="InterPro" id="IPR014720">
    <property type="entry name" value="dsRBD_dom"/>
</dbReference>
<dbReference type="PANTHER" id="PTHR45762">
    <property type="entry name" value="ZINC FINGER RNA-BINDING PROTEIN"/>
    <property type="match status" value="1"/>
</dbReference>
<organism evidence="10 11">
    <name type="scientific">Eptatretus burgeri</name>
    <name type="common">Inshore hagfish</name>
    <dbReference type="NCBI Taxonomy" id="7764"/>
    <lineage>
        <taxon>Eukaryota</taxon>
        <taxon>Metazoa</taxon>
        <taxon>Chordata</taxon>
        <taxon>Craniata</taxon>
        <taxon>Vertebrata</taxon>
        <taxon>Cyclostomata</taxon>
        <taxon>Myxini</taxon>
        <taxon>Myxiniformes</taxon>
        <taxon>Myxinidae</taxon>
        <taxon>Eptatretinae</taxon>
        <taxon>Eptatretus</taxon>
    </lineage>
</organism>
<dbReference type="Gene3D" id="1.10.1410.40">
    <property type="match status" value="1"/>
</dbReference>
<keyword evidence="3" id="KW-0677">Repeat</keyword>
<proteinExistence type="predicted"/>
<dbReference type="GO" id="GO:0003725">
    <property type="term" value="F:double-stranded RNA binding"/>
    <property type="evidence" value="ECO:0007669"/>
    <property type="project" value="TreeGrafter"/>
</dbReference>
<evidence type="ECO:0000313" key="11">
    <source>
        <dbReference type="Proteomes" id="UP000694388"/>
    </source>
</evidence>
<sequence>MQYWEDLQRYESEMRLWMHQSKKRREASDSLQPELPHSPFSAGLVSLHLPLVCSLLTIIVYTPTCMSCASTSTVFFSLKVPRSSTNDDRHVMAKHSAIYPQSEELEAVQSFVNTIEHALTLLADGKKSDDSTLSSAIDSSCINTEADSDESAECSSSRQSYGVVRTGAVANGLLLHGDTRLDLVLICKDKPTRSLLMSISLNLPVQLKVAAQGKEEYEVKANPDDAAIEVTALSSKLTIHITLTSPAMRQDGENGDAAMTDSPADVLDRQKCLNALAAVRHTKWFQARIVPQKSCIIVLRVMRDLCNRVHTWKPLQGWVIELLCEKAIMTSIRPMGAGEALRRVIECLAAGILLEDKSGILDPCEKEPKDVLDGITAQQKEDITQSAQHAMRLLAFGQLHRVLGMNALSVKSPFHMRAFTGDGTKEGKKRLLENIPGLTGRGDAKKSKYIKKVTKEKAASPPINAVMRLNHIHSGLQYHLLSQSGPVHSPVFTMTVELDGVTYEASGPSKKTAKLHLALKVLQSLGHSTGVETKQVESENKVEEVRQVATAGADSSKGPPSSSAPLTTATVTATLPESLKQQGPVLTAQGKNPIMELNEKRRGLKYEVVSEEGASHYKRFSVEVYLLHFFLNVSRHCNHNTIAELFIMISYE</sequence>
<evidence type="ECO:0000313" key="10">
    <source>
        <dbReference type="Ensembl" id="ENSEBUP00000012358.1"/>
    </source>
</evidence>
<dbReference type="PANTHER" id="PTHR45762:SF1">
    <property type="entry name" value="SPERMATID PERINUCLEAR RNA-BINDING PROTEIN"/>
    <property type="match status" value="1"/>
</dbReference>
<dbReference type="Pfam" id="PF07528">
    <property type="entry name" value="DZF_N"/>
    <property type="match status" value="1"/>
</dbReference>
<evidence type="ECO:0000256" key="7">
    <source>
        <dbReference type="SAM" id="MobiDB-lite"/>
    </source>
</evidence>
<dbReference type="GO" id="GO:0003677">
    <property type="term" value="F:DNA binding"/>
    <property type="evidence" value="ECO:0007669"/>
    <property type="project" value="UniProtKB-KW"/>
</dbReference>
<evidence type="ECO:0000259" key="9">
    <source>
        <dbReference type="PROSITE" id="PS51703"/>
    </source>
</evidence>
<comment type="subcellular location">
    <subcellularLocation>
        <location evidence="1">Cytoplasm</location>
    </subcellularLocation>
</comment>
<dbReference type="GO" id="GO:0005737">
    <property type="term" value="C:cytoplasm"/>
    <property type="evidence" value="ECO:0007669"/>
    <property type="project" value="UniProtKB-SubCell"/>
</dbReference>
<dbReference type="InterPro" id="IPR049401">
    <property type="entry name" value="DZF_dom_N"/>
</dbReference>
<keyword evidence="4 6" id="KW-0694">RNA-binding</keyword>
<dbReference type="PROSITE" id="PS50137">
    <property type="entry name" value="DS_RBD"/>
    <property type="match status" value="1"/>
</dbReference>
<dbReference type="Pfam" id="PF00035">
    <property type="entry name" value="dsrm"/>
    <property type="match status" value="1"/>
</dbReference>
<dbReference type="Proteomes" id="UP000694388">
    <property type="component" value="Unplaced"/>
</dbReference>
<dbReference type="InterPro" id="IPR006561">
    <property type="entry name" value="DZF_dom"/>
</dbReference>
<dbReference type="Gene3D" id="3.30.160.20">
    <property type="match status" value="2"/>
</dbReference>
<dbReference type="GO" id="GO:0003727">
    <property type="term" value="F:single-stranded RNA binding"/>
    <property type="evidence" value="ECO:0007669"/>
    <property type="project" value="TreeGrafter"/>
</dbReference>
<reference evidence="10" key="1">
    <citation type="submission" date="2025-08" db="UniProtKB">
        <authorList>
            <consortium name="Ensembl"/>
        </authorList>
    </citation>
    <scope>IDENTIFICATION</scope>
</reference>
<dbReference type="PROSITE" id="PS51703">
    <property type="entry name" value="DZF"/>
    <property type="match status" value="1"/>
</dbReference>
<dbReference type="SMART" id="SM00572">
    <property type="entry name" value="DZF"/>
    <property type="match status" value="1"/>
</dbReference>
<dbReference type="SMART" id="SM00358">
    <property type="entry name" value="DSRM"/>
    <property type="match status" value="2"/>
</dbReference>